<reference evidence="2 3" key="2">
    <citation type="submission" date="2020-08" db="EMBL/GenBank/DDBJ databases">
        <authorList>
            <person name="Partida-Martinez L."/>
            <person name="Huntemann M."/>
            <person name="Clum A."/>
            <person name="Wang J."/>
            <person name="Palaniappan K."/>
            <person name="Ritter S."/>
            <person name="Chen I.-M."/>
            <person name="Stamatis D."/>
            <person name="Reddy T."/>
            <person name="O'Malley R."/>
            <person name="Daum C."/>
            <person name="Shapiro N."/>
            <person name="Ivanova N."/>
            <person name="Kyrpides N."/>
            <person name="Woyke T."/>
        </authorList>
    </citation>
    <scope>NUCLEOTIDE SEQUENCE [LARGE SCALE GENOMIC DNA]</scope>
    <source>
        <strain evidence="2 3">RAS26</strain>
    </source>
</reference>
<comment type="caution">
    <text evidence="2">The sequence shown here is derived from an EMBL/GenBank/DDBJ whole genome shotgun (WGS) entry which is preliminary data.</text>
</comment>
<evidence type="ECO:0000313" key="3">
    <source>
        <dbReference type="Proteomes" id="UP000518206"/>
    </source>
</evidence>
<protein>
    <submittedName>
        <fullName evidence="2">Uncharacterized protein</fullName>
    </submittedName>
</protein>
<keyword evidence="1" id="KW-0732">Signal</keyword>
<sequence>MDTTRWAVTVAAVLALAGAPAAAGAASPAPECGRPAPAP</sequence>
<evidence type="ECO:0000256" key="1">
    <source>
        <dbReference type="SAM" id="SignalP"/>
    </source>
</evidence>
<accession>A0A7W4UDZ6</accession>
<gene>
    <name evidence="2" type="ORF">FHR80_000707</name>
</gene>
<dbReference type="Proteomes" id="UP000518206">
    <property type="component" value="Unassembled WGS sequence"/>
</dbReference>
<name>A0A7W4UDZ6_9CELL</name>
<feature type="signal peptide" evidence="1">
    <location>
        <begin position="1"/>
        <end position="25"/>
    </location>
</feature>
<proteinExistence type="predicted"/>
<feature type="chain" id="PRO_5031435480" evidence="1">
    <location>
        <begin position="26"/>
        <end position="39"/>
    </location>
</feature>
<dbReference type="EMBL" id="JACHVX010000001">
    <property type="protein sequence ID" value="MBB2921813.1"/>
    <property type="molecule type" value="Genomic_DNA"/>
</dbReference>
<dbReference type="AlphaFoldDB" id="A0A7W4UDZ6"/>
<evidence type="ECO:0000313" key="2">
    <source>
        <dbReference type="EMBL" id="MBB2921813.1"/>
    </source>
</evidence>
<reference evidence="2 3" key="1">
    <citation type="submission" date="2020-08" db="EMBL/GenBank/DDBJ databases">
        <title>The Agave Microbiome: Exploring the role of microbial communities in plant adaptations to desert environments.</title>
        <authorList>
            <person name="Partida-Martinez L.P."/>
        </authorList>
    </citation>
    <scope>NUCLEOTIDE SEQUENCE [LARGE SCALE GENOMIC DNA]</scope>
    <source>
        <strain evidence="2 3">RAS26</strain>
    </source>
</reference>
<organism evidence="2 3">
    <name type="scientific">Cellulomonas cellasea</name>
    <dbReference type="NCBI Taxonomy" id="43670"/>
    <lineage>
        <taxon>Bacteria</taxon>
        <taxon>Bacillati</taxon>
        <taxon>Actinomycetota</taxon>
        <taxon>Actinomycetes</taxon>
        <taxon>Micrococcales</taxon>
        <taxon>Cellulomonadaceae</taxon>
        <taxon>Cellulomonas</taxon>
    </lineage>
</organism>